<evidence type="ECO:0000313" key="1">
    <source>
        <dbReference type="EMBL" id="MFC4560311.1"/>
    </source>
</evidence>
<evidence type="ECO:0000313" key="2">
    <source>
        <dbReference type="Proteomes" id="UP001595923"/>
    </source>
</evidence>
<gene>
    <name evidence="1" type="ORF">ACFO4E_00420</name>
</gene>
<organism evidence="1 2">
    <name type="scientific">Nocardiopsis mangrovi</name>
    <dbReference type="NCBI Taxonomy" id="1179818"/>
    <lineage>
        <taxon>Bacteria</taxon>
        <taxon>Bacillati</taxon>
        <taxon>Actinomycetota</taxon>
        <taxon>Actinomycetes</taxon>
        <taxon>Streptosporangiales</taxon>
        <taxon>Nocardiopsidaceae</taxon>
        <taxon>Nocardiopsis</taxon>
    </lineage>
</organism>
<dbReference type="Proteomes" id="UP001595923">
    <property type="component" value="Unassembled WGS sequence"/>
</dbReference>
<keyword evidence="2" id="KW-1185">Reference proteome</keyword>
<protein>
    <submittedName>
        <fullName evidence="1">Uncharacterized protein</fullName>
    </submittedName>
</protein>
<sequence>MLETPDGGTARIDRDIVPLVRRLWGIGIRLRASCQNFGESLHEVPSLAVPPGDHRWSGFYQDRVWLKLSSEHACRLVALLASNDELRSYMREWGGADSWICSRFIVPNAFGGDAVTSDDAHIFFPSTHLPVVICTLDEVG</sequence>
<comment type="caution">
    <text evidence="1">The sequence shown here is derived from an EMBL/GenBank/DDBJ whole genome shotgun (WGS) entry which is preliminary data.</text>
</comment>
<reference evidence="2" key="1">
    <citation type="journal article" date="2019" name="Int. J. Syst. Evol. Microbiol.">
        <title>The Global Catalogue of Microorganisms (GCM) 10K type strain sequencing project: providing services to taxonomists for standard genome sequencing and annotation.</title>
        <authorList>
            <consortium name="The Broad Institute Genomics Platform"/>
            <consortium name="The Broad Institute Genome Sequencing Center for Infectious Disease"/>
            <person name="Wu L."/>
            <person name="Ma J."/>
        </authorList>
    </citation>
    <scope>NUCLEOTIDE SEQUENCE [LARGE SCALE GENOMIC DNA]</scope>
    <source>
        <strain evidence="2">XZYJ18</strain>
    </source>
</reference>
<accession>A0ABV9DN10</accession>
<name>A0ABV9DN10_9ACTN</name>
<dbReference type="RefSeq" id="WP_378570354.1">
    <property type="nucleotide sequence ID" value="NZ_JBHSFQ010000001.1"/>
</dbReference>
<dbReference type="EMBL" id="JBHSFQ010000001">
    <property type="protein sequence ID" value="MFC4560311.1"/>
    <property type="molecule type" value="Genomic_DNA"/>
</dbReference>
<proteinExistence type="predicted"/>